<reference evidence="6 7" key="1">
    <citation type="submission" date="2016-02" db="EMBL/GenBank/DDBJ databases">
        <authorList>
            <person name="Wen L."/>
            <person name="He K."/>
            <person name="Yang H."/>
        </authorList>
    </citation>
    <scope>NUCLEOTIDE SEQUENCE [LARGE SCALE GENOMIC DNA]</scope>
    <source>
        <strain evidence="6 7">CD11_3</strain>
    </source>
</reference>
<accession>A0A177KEQ4</accession>
<dbReference type="PROSITE" id="PS51192">
    <property type="entry name" value="HELICASE_ATP_BIND_1"/>
    <property type="match status" value="1"/>
</dbReference>
<evidence type="ECO:0000259" key="5">
    <source>
        <dbReference type="PROSITE" id="PS51194"/>
    </source>
</evidence>
<dbReference type="GO" id="GO:0006289">
    <property type="term" value="P:nucleotide-excision repair"/>
    <property type="evidence" value="ECO:0007669"/>
    <property type="project" value="TreeGrafter"/>
</dbReference>
<feature type="domain" description="Helicase C-terminal" evidence="5">
    <location>
        <begin position="872"/>
        <end position="1034"/>
    </location>
</feature>
<evidence type="ECO:0000256" key="2">
    <source>
        <dbReference type="ARBA" id="ARBA00022840"/>
    </source>
</evidence>
<dbReference type="Pfam" id="PF00270">
    <property type="entry name" value="DEAD"/>
    <property type="match status" value="1"/>
</dbReference>
<evidence type="ECO:0008006" key="8">
    <source>
        <dbReference type="Google" id="ProtNLM"/>
    </source>
</evidence>
<dbReference type="Pfam" id="PF00271">
    <property type="entry name" value="Helicase_C"/>
    <property type="match status" value="1"/>
</dbReference>
<dbReference type="Gene3D" id="3.40.50.300">
    <property type="entry name" value="P-loop containing nucleotide triphosphate hydrolases"/>
    <property type="match status" value="2"/>
</dbReference>
<proteinExistence type="predicted"/>
<dbReference type="SUPFAM" id="SSF52540">
    <property type="entry name" value="P-loop containing nucleoside triphosphate hydrolases"/>
    <property type="match status" value="2"/>
</dbReference>
<dbReference type="SMART" id="SM00487">
    <property type="entry name" value="DEXDc"/>
    <property type="match status" value="1"/>
</dbReference>
<dbReference type="InterPro" id="IPR014001">
    <property type="entry name" value="Helicase_ATP-bd"/>
</dbReference>
<dbReference type="PANTHER" id="PTHR47957">
    <property type="entry name" value="ATP-DEPENDENT HELICASE HRQ1"/>
    <property type="match status" value="1"/>
</dbReference>
<keyword evidence="2" id="KW-0067">ATP-binding</keyword>
<gene>
    <name evidence="6" type="ORF">AYL44_01905</name>
</gene>
<evidence type="ECO:0000313" key="6">
    <source>
        <dbReference type="EMBL" id="OAH51061.1"/>
    </source>
</evidence>
<dbReference type="CDD" id="cd17923">
    <property type="entry name" value="DEXHc_Hrq1-like"/>
    <property type="match status" value="1"/>
</dbReference>
<protein>
    <recommendedName>
        <fullName evidence="8">DEAD/DEAH box helicase</fullName>
    </recommendedName>
</protein>
<dbReference type="InterPro" id="IPR018973">
    <property type="entry name" value="MZB"/>
</dbReference>
<evidence type="ECO:0000256" key="3">
    <source>
        <dbReference type="SAM" id="MobiDB-lite"/>
    </source>
</evidence>
<feature type="domain" description="Helicase ATP-binding" evidence="4">
    <location>
        <begin position="77"/>
        <end position="290"/>
    </location>
</feature>
<dbReference type="Pfam" id="PF09369">
    <property type="entry name" value="MZB"/>
    <property type="match status" value="1"/>
</dbReference>
<dbReference type="PANTHER" id="PTHR47957:SF3">
    <property type="entry name" value="ATP-DEPENDENT HELICASE HRQ1"/>
    <property type="match status" value="1"/>
</dbReference>
<evidence type="ECO:0000256" key="1">
    <source>
        <dbReference type="ARBA" id="ARBA00022741"/>
    </source>
</evidence>
<dbReference type="GO" id="GO:0003676">
    <property type="term" value="F:nucleic acid binding"/>
    <property type="evidence" value="ECO:0007669"/>
    <property type="project" value="InterPro"/>
</dbReference>
<dbReference type="GO" id="GO:0005524">
    <property type="term" value="F:ATP binding"/>
    <property type="evidence" value="ECO:0007669"/>
    <property type="project" value="UniProtKB-KW"/>
</dbReference>
<sequence>MTPSDAEIAIALNRAIEAEATQQLVKGPYLEATPPFVKGAAPADLIAEGILCKSFASVASSSFPLDRPLYSHQESSIRAIHSGRNVVVATGTGSGKTESFLLPIVDRLLREHEAGTLGAGVRAILLYPMNALANDQLKRLRSLLANTPQITFGRYTGDTEQTTEYARKRFSKQFPGQSMLPNELLSREQMRETPPHLLLTNYAMLEYLLLRPQDMELFASPGGKSTWQFIVVDEAHVYDGASGAEVGFLLRRLRERVGGSAGIQAIATSATVGNDVARAAKFAEDLFGLPFATGENGPADVITARRVEFGGTPTWGRFSSEELATDSADMLLAAARTRGSSATDIAGALIGEERLAGIRSLAGDRARTVGDIAHRLDPAAPPSVDEITRLVTWGASQRTTDGEPVLSAKYHLFARATEGAFLCLSPDGPHVTLSRHERCATCGWQAFEMAACQMCGAVHLVGSVEITGRTRRISPKSGDDQRIAWFSLGAGDEAEFDEDVVLLDEQSGRAGVGTGTVVALCPRCGGLSQNVGSPCTNADCGGTATRTIVQVGRSVESPRKCVHCGGNRPRLIRRFESGNDASVSVLVTALYPELPAASADQVNLPGGGRKLLAFSDSRQQAAFFAPYLKDTYGRLLQRRILYTAMQKGQFGGNAAACTDIAALTSNLASQAGVFDASETELTRQRTAETWLQAELMGLDRRISLEGVGLVAWRLRDLGELPLMPPLTALGLSRDEIRALCQTLLDSLRHQGAVAGLEFVNLQDEIFEPRLGPIYARKHGADAKKKILSWVPTRGRNARSDYFGRVLAALGADPSKADDFLGGVFDALTHPAAATAAWFERTIDPVLGELVRLNPRMFEARLVTGADAVWRCAVCRAVTAEDVRGVCPTYRCTGSLEPWAPREEHDDDHYRTIYRRLVPIPLSAMEHTAQWSTERAAEIQQDFIDGRVNVLSCSTTFELGVDVGELQSVVLRNVPPTVSNYVQRAGRAGRRSDNAALALTYAQRRPHDLAAFARPEQMISGAVRPPVVPIDNDRIAERHIYSIALARFFREQLASAGAIYRTVGDFFDSPAGQPTGADLFADFVEFPDTQLQAAIDDVLPASIRGTDLTKWDGWSRDLRELLIAVQQEHREETKFYEEESLAAYQSRKGFLGDRYGRILDTIRSAPLLGYLANHNLIPKYGFPVDTVEMKPPLGAPGSASDLDLTRDLSQAIFEYAPGAAIIAGGQLWTSAGVATRHNREWQPFFFATCENCGRYWEKLGEDLGGCPDCGTVPDGARRKYMEPRFGFVTSPSPGKPGDAPPRTSWRGETHVAEPGRSTSKRTLTLGGVPVECEVQERARLVRLNLGPGELGYRLCEWCGAGVTALGEAPKSHVNVRTQKPCGGHFHPWTLGHRYETDVVRIALGVPWAGSTVGERRAMAYSVLYAVLQAVSESLQIAQDNVDGSVVGGLAHGMPELVLIDTVPGGAGYAILIAENMESVLRRSLEIAATCECGPETSCSSCLRTYSNQKWHNQLSRGAAEVYLERLMA</sequence>
<keyword evidence="1" id="KW-0547">Nucleotide-binding</keyword>
<feature type="region of interest" description="Disordered" evidence="3">
    <location>
        <begin position="1287"/>
        <end position="1319"/>
    </location>
</feature>
<dbReference type="GO" id="GO:0036297">
    <property type="term" value="P:interstrand cross-link repair"/>
    <property type="evidence" value="ECO:0007669"/>
    <property type="project" value="TreeGrafter"/>
</dbReference>
<organism evidence="6 7">
    <name type="scientific">Microbacterium oleivorans</name>
    <dbReference type="NCBI Taxonomy" id="273677"/>
    <lineage>
        <taxon>Bacteria</taxon>
        <taxon>Bacillati</taxon>
        <taxon>Actinomycetota</taxon>
        <taxon>Actinomycetes</taxon>
        <taxon>Micrococcales</taxon>
        <taxon>Microbacteriaceae</taxon>
        <taxon>Microbacterium</taxon>
    </lineage>
</organism>
<comment type="caution">
    <text evidence="6">The sequence shown here is derived from an EMBL/GenBank/DDBJ whole genome shotgun (WGS) entry which is preliminary data.</text>
</comment>
<dbReference type="GO" id="GO:0043138">
    <property type="term" value="F:3'-5' DNA helicase activity"/>
    <property type="evidence" value="ECO:0007669"/>
    <property type="project" value="TreeGrafter"/>
</dbReference>
<name>A0A177KEQ4_9MICO</name>
<evidence type="ECO:0000259" key="4">
    <source>
        <dbReference type="PROSITE" id="PS51192"/>
    </source>
</evidence>
<dbReference type="InterPro" id="IPR001650">
    <property type="entry name" value="Helicase_C-like"/>
</dbReference>
<dbReference type="Proteomes" id="UP000076998">
    <property type="component" value="Unassembled WGS sequence"/>
</dbReference>
<dbReference type="EMBL" id="LSTV01000001">
    <property type="protein sequence ID" value="OAH51061.1"/>
    <property type="molecule type" value="Genomic_DNA"/>
</dbReference>
<dbReference type="InterPro" id="IPR027417">
    <property type="entry name" value="P-loop_NTPase"/>
</dbReference>
<dbReference type="PROSITE" id="PS51194">
    <property type="entry name" value="HELICASE_CTER"/>
    <property type="match status" value="1"/>
</dbReference>
<dbReference type="InterPro" id="IPR011545">
    <property type="entry name" value="DEAD/DEAH_box_helicase_dom"/>
</dbReference>
<evidence type="ECO:0000313" key="7">
    <source>
        <dbReference type="Proteomes" id="UP000076998"/>
    </source>
</evidence>
<dbReference type="SMART" id="SM00490">
    <property type="entry name" value="HELICc"/>
    <property type="match status" value="1"/>
</dbReference>